<evidence type="ECO:0000256" key="8">
    <source>
        <dbReference type="ARBA" id="ARBA00022840"/>
    </source>
</evidence>
<comment type="subunit">
    <text evidence="13">Homodimer.</text>
</comment>
<dbReference type="FunFam" id="3.30.980.10:FF:000005">
    <property type="entry name" value="Threonyl-tRNA synthetase, mitochondrial"/>
    <property type="match status" value="1"/>
</dbReference>
<keyword evidence="17" id="KW-1185">Reference proteome</keyword>
<keyword evidence="4 13" id="KW-0436">Ligase</keyword>
<dbReference type="Pfam" id="PF02824">
    <property type="entry name" value="TGS"/>
    <property type="match status" value="1"/>
</dbReference>
<dbReference type="Gene3D" id="3.30.980.10">
    <property type="entry name" value="Threonyl-trna Synthetase, Chain A, domain 2"/>
    <property type="match status" value="1"/>
</dbReference>
<feature type="binding site" evidence="13">
    <location>
        <position position="333"/>
    </location>
    <ligand>
        <name>Zn(2+)</name>
        <dbReference type="ChEBI" id="CHEBI:29105"/>
        <note>catalytic</note>
    </ligand>
</feature>
<dbReference type="FunFam" id="3.30.54.20:FF:000002">
    <property type="entry name" value="Threonine--tRNA ligase"/>
    <property type="match status" value="1"/>
</dbReference>
<feature type="binding site" evidence="13">
    <location>
        <position position="384"/>
    </location>
    <ligand>
        <name>Zn(2+)</name>
        <dbReference type="ChEBI" id="CHEBI:29105"/>
        <note>catalytic</note>
    </ligand>
</feature>
<dbReference type="FunFam" id="3.10.20.30:FF:000005">
    <property type="entry name" value="Threonine--tRNA ligase"/>
    <property type="match status" value="1"/>
</dbReference>
<feature type="domain" description="Aminoacyl-transfer RNA synthetases class-II family profile" evidence="14">
    <location>
        <begin position="261"/>
        <end position="533"/>
    </location>
</feature>
<dbReference type="InterPro" id="IPR004095">
    <property type="entry name" value="TGS"/>
</dbReference>
<evidence type="ECO:0000256" key="3">
    <source>
        <dbReference type="ARBA" id="ARBA00022555"/>
    </source>
</evidence>
<evidence type="ECO:0000256" key="9">
    <source>
        <dbReference type="ARBA" id="ARBA00022884"/>
    </source>
</evidence>
<dbReference type="GO" id="GO:0004829">
    <property type="term" value="F:threonine-tRNA ligase activity"/>
    <property type="evidence" value="ECO:0007669"/>
    <property type="project" value="UniProtKB-UniRule"/>
</dbReference>
<dbReference type="GO" id="GO:0000049">
    <property type="term" value="F:tRNA binding"/>
    <property type="evidence" value="ECO:0007669"/>
    <property type="project" value="UniProtKB-KW"/>
</dbReference>
<keyword evidence="5 13" id="KW-0479">Metal-binding</keyword>
<dbReference type="InterPro" id="IPR047246">
    <property type="entry name" value="ThrRS_anticodon"/>
</dbReference>
<evidence type="ECO:0000256" key="11">
    <source>
        <dbReference type="ARBA" id="ARBA00023146"/>
    </source>
</evidence>
<dbReference type="InterPro" id="IPR012675">
    <property type="entry name" value="Beta-grasp_dom_sf"/>
</dbReference>
<evidence type="ECO:0000256" key="1">
    <source>
        <dbReference type="ARBA" id="ARBA00008226"/>
    </source>
</evidence>
<dbReference type="Gene3D" id="3.40.50.800">
    <property type="entry name" value="Anticodon-binding domain"/>
    <property type="match status" value="1"/>
</dbReference>
<dbReference type="InterPro" id="IPR012676">
    <property type="entry name" value="TGS-like"/>
</dbReference>
<dbReference type="PANTHER" id="PTHR11451:SF44">
    <property type="entry name" value="THREONINE--TRNA LIGASE, CHLOROPLASTIC_MITOCHONDRIAL 2"/>
    <property type="match status" value="1"/>
</dbReference>
<evidence type="ECO:0000256" key="5">
    <source>
        <dbReference type="ARBA" id="ARBA00022723"/>
    </source>
</evidence>
<dbReference type="GO" id="GO:0006435">
    <property type="term" value="P:threonyl-tRNA aminoacylation"/>
    <property type="evidence" value="ECO:0007669"/>
    <property type="project" value="UniProtKB-UniRule"/>
</dbReference>
<evidence type="ECO:0000313" key="17">
    <source>
        <dbReference type="Proteomes" id="UP000295367"/>
    </source>
</evidence>
<dbReference type="NCBIfam" id="TIGR00418">
    <property type="entry name" value="thrS"/>
    <property type="match status" value="1"/>
</dbReference>
<dbReference type="InterPro" id="IPR045864">
    <property type="entry name" value="aa-tRNA-synth_II/BPL/LPL"/>
</dbReference>
<dbReference type="InterPro" id="IPR036621">
    <property type="entry name" value="Anticodon-bd_dom_sf"/>
</dbReference>
<dbReference type="CDD" id="cd00771">
    <property type="entry name" value="ThrRS_core"/>
    <property type="match status" value="1"/>
</dbReference>
<dbReference type="SUPFAM" id="SSF81271">
    <property type="entry name" value="TGS-like"/>
    <property type="match status" value="1"/>
</dbReference>
<dbReference type="Gene3D" id="3.10.20.30">
    <property type="match status" value="1"/>
</dbReference>
<dbReference type="InterPro" id="IPR004154">
    <property type="entry name" value="Anticodon-bd"/>
</dbReference>
<evidence type="ECO:0000256" key="10">
    <source>
        <dbReference type="ARBA" id="ARBA00022917"/>
    </source>
</evidence>
<evidence type="ECO:0000259" key="15">
    <source>
        <dbReference type="PROSITE" id="PS51880"/>
    </source>
</evidence>
<dbReference type="HAMAP" id="MF_00184">
    <property type="entry name" value="Thr_tRNA_synth"/>
    <property type="match status" value="1"/>
</dbReference>
<comment type="similarity">
    <text evidence="1 13">Belongs to the class-II aminoacyl-tRNA synthetase family.</text>
</comment>
<dbReference type="SUPFAM" id="SSF55681">
    <property type="entry name" value="Class II aaRS and biotin synthetases"/>
    <property type="match status" value="1"/>
</dbReference>
<reference evidence="16 17" key="1">
    <citation type="submission" date="2019-03" db="EMBL/GenBank/DDBJ databases">
        <title>Genomic Encyclopedia of Type Strains, Phase IV (KMG-IV): sequencing the most valuable type-strain genomes for metagenomic binning, comparative biology and taxonomic classification.</title>
        <authorList>
            <person name="Goeker M."/>
        </authorList>
    </citation>
    <scope>NUCLEOTIDE SEQUENCE [LARGE SCALE GENOMIC DNA]</scope>
    <source>
        <strain evidence="16 17">DSM 100309</strain>
    </source>
</reference>
<feature type="domain" description="TGS" evidence="15">
    <location>
        <begin position="1"/>
        <end position="61"/>
    </location>
</feature>
<comment type="catalytic activity">
    <reaction evidence="12 13">
        <text>tRNA(Thr) + L-threonine + ATP = L-threonyl-tRNA(Thr) + AMP + diphosphate + H(+)</text>
        <dbReference type="Rhea" id="RHEA:24624"/>
        <dbReference type="Rhea" id="RHEA-COMP:9670"/>
        <dbReference type="Rhea" id="RHEA-COMP:9704"/>
        <dbReference type="ChEBI" id="CHEBI:15378"/>
        <dbReference type="ChEBI" id="CHEBI:30616"/>
        <dbReference type="ChEBI" id="CHEBI:33019"/>
        <dbReference type="ChEBI" id="CHEBI:57926"/>
        <dbReference type="ChEBI" id="CHEBI:78442"/>
        <dbReference type="ChEBI" id="CHEBI:78534"/>
        <dbReference type="ChEBI" id="CHEBI:456215"/>
        <dbReference type="EC" id="6.1.1.3"/>
    </reaction>
</comment>
<evidence type="ECO:0000256" key="4">
    <source>
        <dbReference type="ARBA" id="ARBA00022598"/>
    </source>
</evidence>
<evidence type="ECO:0000256" key="13">
    <source>
        <dbReference type="HAMAP-Rule" id="MF_00184"/>
    </source>
</evidence>
<dbReference type="Gene3D" id="3.30.930.10">
    <property type="entry name" value="Bira Bifunctional Protein, Domain 2"/>
    <property type="match status" value="1"/>
</dbReference>
<evidence type="ECO:0000256" key="2">
    <source>
        <dbReference type="ARBA" id="ARBA00022490"/>
    </source>
</evidence>
<dbReference type="PROSITE" id="PS50862">
    <property type="entry name" value="AA_TRNA_LIGASE_II"/>
    <property type="match status" value="1"/>
</dbReference>
<protein>
    <recommendedName>
        <fullName evidence="13">Threonine--tRNA ligase</fullName>
        <ecNumber evidence="13">6.1.1.3</ecNumber>
    </recommendedName>
    <alternativeName>
        <fullName evidence="13">Threonyl-tRNA synthetase</fullName>
        <shortName evidence="13">ThrRS</shortName>
    </alternativeName>
</protein>
<dbReference type="GO" id="GO:0005829">
    <property type="term" value="C:cytosol"/>
    <property type="evidence" value="ECO:0007669"/>
    <property type="project" value="TreeGrafter"/>
</dbReference>
<keyword evidence="2 13" id="KW-0963">Cytoplasm</keyword>
<dbReference type="InterPro" id="IPR012947">
    <property type="entry name" value="tRNA_SAD"/>
</dbReference>
<comment type="subcellular location">
    <subcellularLocation>
        <location evidence="13">Cytoplasm</location>
    </subcellularLocation>
</comment>
<dbReference type="PROSITE" id="PS51880">
    <property type="entry name" value="TGS"/>
    <property type="match status" value="1"/>
</dbReference>
<evidence type="ECO:0000256" key="6">
    <source>
        <dbReference type="ARBA" id="ARBA00022741"/>
    </source>
</evidence>
<dbReference type="OrthoDB" id="9802304at2"/>
<keyword evidence="10 13" id="KW-0648">Protein biosynthesis</keyword>
<dbReference type="Proteomes" id="UP000295367">
    <property type="component" value="Unassembled WGS sequence"/>
</dbReference>
<dbReference type="InterPro" id="IPR018163">
    <property type="entry name" value="Thr/Ala-tRNA-synth_IIc_edit"/>
</dbReference>
<dbReference type="Pfam" id="PF00587">
    <property type="entry name" value="tRNA-synt_2b"/>
    <property type="match status" value="1"/>
</dbReference>
<dbReference type="RefSeq" id="WP_124948010.1">
    <property type="nucleotide sequence ID" value="NZ_BHVT01000073.1"/>
</dbReference>
<evidence type="ECO:0000256" key="7">
    <source>
        <dbReference type="ARBA" id="ARBA00022833"/>
    </source>
</evidence>
<gene>
    <name evidence="13" type="primary">thrS</name>
    <name evidence="16" type="ORF">EDC63_101357</name>
</gene>
<dbReference type="Pfam" id="PF03129">
    <property type="entry name" value="HGTP_anticodon"/>
    <property type="match status" value="1"/>
</dbReference>
<dbReference type="SUPFAM" id="SSF55186">
    <property type="entry name" value="ThrRS/AlaRS common domain"/>
    <property type="match status" value="1"/>
</dbReference>
<keyword evidence="6 13" id="KW-0547">Nucleotide-binding</keyword>
<name>A0A4R3YD36_9PROT</name>
<evidence type="ECO:0000256" key="12">
    <source>
        <dbReference type="ARBA" id="ARBA00049515"/>
    </source>
</evidence>
<organism evidence="16 17">
    <name type="scientific">Sulfurirhabdus autotrophica</name>
    <dbReference type="NCBI Taxonomy" id="1706046"/>
    <lineage>
        <taxon>Bacteria</taxon>
        <taxon>Pseudomonadati</taxon>
        <taxon>Pseudomonadota</taxon>
        <taxon>Betaproteobacteria</taxon>
        <taxon>Nitrosomonadales</taxon>
        <taxon>Sulfuricellaceae</taxon>
        <taxon>Sulfurirhabdus</taxon>
    </lineage>
</organism>
<dbReference type="InterPro" id="IPR002314">
    <property type="entry name" value="aa-tRNA-synt_IIb"/>
</dbReference>
<dbReference type="CDD" id="cd00860">
    <property type="entry name" value="ThrRS_anticodon"/>
    <property type="match status" value="1"/>
</dbReference>
<dbReference type="Pfam" id="PF07973">
    <property type="entry name" value="tRNA_SAD"/>
    <property type="match status" value="1"/>
</dbReference>
<dbReference type="SMART" id="SM00863">
    <property type="entry name" value="tRNA_SAD"/>
    <property type="match status" value="1"/>
</dbReference>
<dbReference type="GO" id="GO:0046872">
    <property type="term" value="F:metal ion binding"/>
    <property type="evidence" value="ECO:0007669"/>
    <property type="project" value="UniProtKB-KW"/>
</dbReference>
<dbReference type="InterPro" id="IPR006195">
    <property type="entry name" value="aa-tRNA-synth_II"/>
</dbReference>
<dbReference type="PANTHER" id="PTHR11451">
    <property type="entry name" value="THREONINE-TRNA LIGASE"/>
    <property type="match status" value="1"/>
</dbReference>
<feature type="binding site" evidence="13">
    <location>
        <position position="510"/>
    </location>
    <ligand>
        <name>Zn(2+)</name>
        <dbReference type="ChEBI" id="CHEBI:29105"/>
        <note>catalytic</note>
    </ligand>
</feature>
<dbReference type="InterPro" id="IPR033728">
    <property type="entry name" value="ThrRS_core"/>
</dbReference>
<dbReference type="SUPFAM" id="SSF52954">
    <property type="entry name" value="Class II aaRS ABD-related"/>
    <property type="match status" value="1"/>
</dbReference>
<dbReference type="Gene3D" id="3.30.54.20">
    <property type="match status" value="1"/>
</dbReference>
<comment type="caution">
    <text evidence="16">The sequence shown here is derived from an EMBL/GenBank/DDBJ whole genome shotgun (WGS) entry which is preliminary data.</text>
</comment>
<dbReference type="FunFam" id="3.30.930.10:FF:000002">
    <property type="entry name" value="Threonine--tRNA ligase"/>
    <property type="match status" value="1"/>
</dbReference>
<dbReference type="FunFam" id="3.40.50.800:FF:000001">
    <property type="entry name" value="Threonine--tRNA ligase"/>
    <property type="match status" value="1"/>
</dbReference>
<feature type="region of interest" description="Catalytic" evidence="13">
    <location>
        <begin position="242"/>
        <end position="533"/>
    </location>
</feature>
<keyword evidence="7 13" id="KW-0862">Zinc</keyword>
<keyword evidence="11 13" id="KW-0030">Aminoacyl-tRNA synthetase</keyword>
<evidence type="ECO:0000313" key="16">
    <source>
        <dbReference type="EMBL" id="TCV90385.1"/>
    </source>
</evidence>
<dbReference type="InterPro" id="IPR002320">
    <property type="entry name" value="Thr-tRNA-ligase_IIa"/>
</dbReference>
<dbReference type="AlphaFoldDB" id="A0A4R3YD36"/>
<accession>A0A4R3YD36</accession>
<keyword evidence="9 13" id="KW-0694">RNA-binding</keyword>
<keyword evidence="8 13" id="KW-0067">ATP-binding</keyword>
<proteinExistence type="inferred from homology"/>
<dbReference type="EMBL" id="SMCO01000001">
    <property type="protein sequence ID" value="TCV90385.1"/>
    <property type="molecule type" value="Genomic_DNA"/>
</dbReference>
<dbReference type="EC" id="6.1.1.3" evidence="13"/>
<comment type="cofactor">
    <cofactor evidence="13">
        <name>Zn(2+)</name>
        <dbReference type="ChEBI" id="CHEBI:29105"/>
    </cofactor>
    <text evidence="13">Binds 1 zinc ion per subunit.</text>
</comment>
<evidence type="ECO:0000259" key="14">
    <source>
        <dbReference type="PROSITE" id="PS50862"/>
    </source>
</evidence>
<dbReference type="PRINTS" id="PR01047">
    <property type="entry name" value="TRNASYNTHTHR"/>
</dbReference>
<dbReference type="GO" id="GO:0005524">
    <property type="term" value="F:ATP binding"/>
    <property type="evidence" value="ECO:0007669"/>
    <property type="project" value="UniProtKB-UniRule"/>
</dbReference>
<sequence>MLVVRLPDGSERNFDSPVTVADVAASIGTGLARAALAGKVDGKLVDTSYLIEKNADLAIVTDKDADGLDVIRHSTAHLLAQAVKELFPDAQVTIGPVIEDGFYYDFSYKRPFTPEDLAAIEKKMSEIAKRDLKVERKVLERTDAIRYFMDLGEHYKAQIIESIPGDEDVSLYSQGDFTDLCRGPHVPSTGKLKVFKLMKLAGAYWRGDSKNEMLQRVYGTAWTKKEDQEAYLHRLEEAEKRDHRKLGKVLDFFHIQEEAPGMVFWHPNGWEIWQQIEQYMRRKLVDHGYQEVRTPQVMDRALWEKSGHWENYRENMFTTHSESRDYAVKPMNCPGHIQIFNQGLKSYRELPLRLAEFGSCHRNEPSGSLHGIMRVRGFTQDDAHIFCTEAQIQEEVGAFIDMLQEVYKDFGFNEVLVKLSTRPVKRVGADELWDKAEAGLEAALNHKGLAWELQPGEGAFYGPKIEFSLKDSIGRVWQCGTIQLDFALPERLEASYIAEDNSRQVPVMLHRAILGSMERFIGILIENHAGAMPLWLAPVQLVIMNITDKQAVYVTSVAEELKKYGFRVQTDLRNEKITYKIREHSLQKLPYQIIVGDKEMEANLVAVRARSGEDLGQMSLETLVERLKQEVSQRGVVA</sequence>
<keyword evidence="3 13" id="KW-0820">tRNA-binding</keyword>
<dbReference type="CDD" id="cd01667">
    <property type="entry name" value="TGS_ThrRS"/>
    <property type="match status" value="1"/>
</dbReference>